<protein>
    <recommendedName>
        <fullName evidence="3">Cytochrome c oxidase assembly protein COX16 homolog, mitochondrial</fullName>
    </recommendedName>
</protein>
<evidence type="ECO:0000256" key="8">
    <source>
        <dbReference type="ARBA" id="ARBA00023136"/>
    </source>
</evidence>
<dbReference type="GO" id="GO:0005743">
    <property type="term" value="C:mitochondrial inner membrane"/>
    <property type="evidence" value="ECO:0007669"/>
    <property type="project" value="UniProtKB-SubCell"/>
</dbReference>
<comment type="subcellular location">
    <subcellularLocation>
        <location evidence="1">Mitochondrion inner membrane</location>
        <topology evidence="1">Single-pass membrane protein</topology>
    </subcellularLocation>
</comment>
<evidence type="ECO:0000256" key="7">
    <source>
        <dbReference type="ARBA" id="ARBA00023128"/>
    </source>
</evidence>
<keyword evidence="6" id="KW-1133">Transmembrane helix</keyword>
<reference evidence="9" key="1">
    <citation type="journal article" date="2014" name="PLoS Negl. Trop. Dis.">
        <title>Identification and characterization of seminal fluid proteins in the Asian tiger mosquito, Aedes albopictus.</title>
        <authorList>
            <person name="Boes K.E."/>
            <person name="Ribeiro J.M."/>
            <person name="Wong A."/>
            <person name="Harrington L.C."/>
            <person name="Wolfner M.F."/>
            <person name="Sirot L.K."/>
        </authorList>
    </citation>
    <scope>NUCLEOTIDE SEQUENCE</scope>
    <source>
        <tissue evidence="9">Reproductive organs</tissue>
    </source>
</reference>
<dbReference type="PANTHER" id="PTHR17130:SF14">
    <property type="entry name" value="CYTOCHROME C OXIDASE ASSEMBLY PROTEIN COX16 HOMOLOG, MITOCHONDRIAL"/>
    <property type="match status" value="1"/>
</dbReference>
<organism evidence="9">
    <name type="scientific">Aedes albopictus</name>
    <name type="common">Asian tiger mosquito</name>
    <name type="synonym">Stegomyia albopicta</name>
    <dbReference type="NCBI Taxonomy" id="7160"/>
    <lineage>
        <taxon>Eukaryota</taxon>
        <taxon>Metazoa</taxon>
        <taxon>Ecdysozoa</taxon>
        <taxon>Arthropoda</taxon>
        <taxon>Hexapoda</taxon>
        <taxon>Insecta</taxon>
        <taxon>Pterygota</taxon>
        <taxon>Neoptera</taxon>
        <taxon>Endopterygota</taxon>
        <taxon>Diptera</taxon>
        <taxon>Nematocera</taxon>
        <taxon>Culicoidea</taxon>
        <taxon>Culicidae</taxon>
        <taxon>Culicinae</taxon>
        <taxon>Aedini</taxon>
        <taxon>Aedes</taxon>
        <taxon>Stegomyia</taxon>
    </lineage>
</organism>
<comment type="similarity">
    <text evidence="2">Belongs to the COX16 family.</text>
</comment>
<name>A0A023EEW8_AEDAL</name>
<sequence>MNSFQSRFQYYSKRKFFRFGVPFLLLMVGGSFGLKQFAQLRYTFSKKGTLTVEEAEKHGLLMKKPEEVTLEGEYEKVKGLDIDNWENIRGPRPWEEGTTPQAKAGH</sequence>
<dbReference type="InterPro" id="IPR020164">
    <property type="entry name" value="Cyt_c_Oxase_assmbl_COX16"/>
</dbReference>
<evidence type="ECO:0000256" key="6">
    <source>
        <dbReference type="ARBA" id="ARBA00022989"/>
    </source>
</evidence>
<dbReference type="EMBL" id="GAPW01006348">
    <property type="protein sequence ID" value="JAC07250.1"/>
    <property type="molecule type" value="mRNA"/>
</dbReference>
<evidence type="ECO:0000256" key="1">
    <source>
        <dbReference type="ARBA" id="ARBA00004434"/>
    </source>
</evidence>
<evidence type="ECO:0000256" key="4">
    <source>
        <dbReference type="ARBA" id="ARBA00022692"/>
    </source>
</evidence>
<evidence type="ECO:0000313" key="9">
    <source>
        <dbReference type="EMBL" id="JAC07250.1"/>
    </source>
</evidence>
<dbReference type="GO" id="GO:0033617">
    <property type="term" value="P:mitochondrial respiratory chain complex IV assembly"/>
    <property type="evidence" value="ECO:0007669"/>
    <property type="project" value="TreeGrafter"/>
</dbReference>
<dbReference type="Pfam" id="PF14138">
    <property type="entry name" value="COX16"/>
    <property type="match status" value="1"/>
</dbReference>
<evidence type="ECO:0000256" key="3">
    <source>
        <dbReference type="ARBA" id="ARBA00021814"/>
    </source>
</evidence>
<dbReference type="OrthoDB" id="5516033at2759"/>
<keyword evidence="4" id="KW-0812">Transmembrane</keyword>
<reference evidence="10" key="2">
    <citation type="submission" date="2016-03" db="EMBL/GenBank/DDBJ databases">
        <title>RNAseq analyses of the sensorial organs of adult female Aedes albopictus.</title>
        <authorList>
            <person name="Fabrizio L."/>
            <person name="Ribeiro J.M."/>
            <person name="Arca B."/>
        </authorList>
    </citation>
    <scope>NUCLEOTIDE SEQUENCE</scope>
</reference>
<dbReference type="OMA" id="DIESWEN"/>
<dbReference type="EMBL" id="GAPW01006349">
    <property type="protein sequence ID" value="JAC07249.1"/>
    <property type="molecule type" value="mRNA"/>
</dbReference>
<keyword evidence="7" id="KW-0496">Mitochondrion</keyword>
<evidence type="ECO:0000256" key="2">
    <source>
        <dbReference type="ARBA" id="ARBA00008370"/>
    </source>
</evidence>
<dbReference type="EMBL" id="GEHC01000220">
    <property type="protein sequence ID" value="JAV47425.1"/>
    <property type="molecule type" value="Transcribed_RNA"/>
</dbReference>
<keyword evidence="8" id="KW-0472">Membrane</keyword>
<dbReference type="PANTHER" id="PTHR17130">
    <property type="entry name" value="MITOCHONDRIAL OUTER MEMBRANE PROTEIN 25"/>
    <property type="match status" value="1"/>
</dbReference>
<keyword evidence="5" id="KW-0999">Mitochondrion inner membrane</keyword>
<evidence type="ECO:0000313" key="10">
    <source>
        <dbReference type="EMBL" id="JAV47425.1"/>
    </source>
</evidence>
<dbReference type="VEuPathDB" id="VectorBase:AALC636_034694"/>
<proteinExistence type="evidence at transcript level"/>
<dbReference type="KEGG" id="aalb:109413665"/>
<accession>A0A023EEW8</accession>
<dbReference type="VEuPathDB" id="VectorBase:AALC636_037165"/>
<dbReference type="AlphaFoldDB" id="A0A023EEW8"/>
<dbReference type="VEuPathDB" id="VectorBase:AALFPA_049750"/>
<evidence type="ECO:0000256" key="5">
    <source>
        <dbReference type="ARBA" id="ARBA00022792"/>
    </source>
</evidence>